<organism evidence="3 4">
    <name type="scientific">Nocardioides antri</name>
    <dbReference type="NCBI Taxonomy" id="2607659"/>
    <lineage>
        <taxon>Bacteria</taxon>
        <taxon>Bacillati</taxon>
        <taxon>Actinomycetota</taxon>
        <taxon>Actinomycetes</taxon>
        <taxon>Propionibacteriales</taxon>
        <taxon>Nocardioidaceae</taxon>
        <taxon>Nocardioides</taxon>
    </lineage>
</organism>
<dbReference type="AlphaFoldDB" id="A0A5B1M1A4"/>
<evidence type="ECO:0000313" key="3">
    <source>
        <dbReference type="EMBL" id="KAA1425889.1"/>
    </source>
</evidence>
<keyword evidence="2" id="KW-1133">Transmembrane helix</keyword>
<accession>A0A5B1M1A4</accession>
<evidence type="ECO:0000313" key="4">
    <source>
        <dbReference type="Proteomes" id="UP000324351"/>
    </source>
</evidence>
<keyword evidence="2" id="KW-0812">Transmembrane</keyword>
<reference evidence="3 4" key="2">
    <citation type="submission" date="2019-09" db="EMBL/GenBank/DDBJ databases">
        <authorList>
            <person name="Jin C."/>
        </authorList>
    </citation>
    <scope>NUCLEOTIDE SEQUENCE [LARGE SCALE GENOMIC DNA]</scope>
    <source>
        <strain evidence="3 4">BN140041</strain>
    </source>
</reference>
<evidence type="ECO:0000256" key="2">
    <source>
        <dbReference type="SAM" id="Phobius"/>
    </source>
</evidence>
<protein>
    <submittedName>
        <fullName evidence="3">Uncharacterized protein</fullName>
    </submittedName>
</protein>
<dbReference type="RefSeq" id="WP_149751516.1">
    <property type="nucleotide sequence ID" value="NZ_VUJW01000010.1"/>
</dbReference>
<evidence type="ECO:0000256" key="1">
    <source>
        <dbReference type="SAM" id="MobiDB-lite"/>
    </source>
</evidence>
<dbReference type="EMBL" id="VUJW01000010">
    <property type="protein sequence ID" value="KAA1425889.1"/>
    <property type="molecule type" value="Genomic_DNA"/>
</dbReference>
<keyword evidence="2" id="KW-0472">Membrane</keyword>
<gene>
    <name evidence="3" type="ORF">F0U47_16215</name>
</gene>
<dbReference type="Proteomes" id="UP000324351">
    <property type="component" value="Unassembled WGS sequence"/>
</dbReference>
<comment type="caution">
    <text evidence="3">The sequence shown here is derived from an EMBL/GenBank/DDBJ whole genome shotgun (WGS) entry which is preliminary data.</text>
</comment>
<reference evidence="3 4" key="1">
    <citation type="submission" date="2019-09" db="EMBL/GenBank/DDBJ databases">
        <title>Nocardioides panacisoli sp. nov., isolated from the soil of a ginseng field.</title>
        <authorList>
            <person name="Cho C."/>
        </authorList>
    </citation>
    <scope>NUCLEOTIDE SEQUENCE [LARGE SCALE GENOMIC DNA]</scope>
    <source>
        <strain evidence="3 4">BN140041</strain>
    </source>
</reference>
<sequence length="220" mass="23917">MADQPDPPDQWRVYEGDDTPDPEPPQAGEAPKTPVVVRRRSGAGALIGVILAVVVLGVVVATAVAIFVAVGGGIDAKDPEDVAKLTETLEDERDSTEVYWVGLYTDYVIVDVPYSRDPGDTREISYRWSGGGLDESTKGTSTDQRFDLADLDLDVIDGMCDPVLDLAQGATEDDCYIFISKPTGDDTSWFHTSASDEFNRSFSIEYDENGVEVSRYVPTP</sequence>
<feature type="region of interest" description="Disordered" evidence="1">
    <location>
        <begin position="1"/>
        <end position="34"/>
    </location>
</feature>
<feature type="transmembrane region" description="Helical" evidence="2">
    <location>
        <begin position="45"/>
        <end position="70"/>
    </location>
</feature>
<name>A0A5B1M1A4_9ACTN</name>
<proteinExistence type="predicted"/>
<keyword evidence="4" id="KW-1185">Reference proteome</keyword>